<dbReference type="OrthoDB" id="5072at2759"/>
<feature type="compositionally biased region" description="Basic residues" evidence="7">
    <location>
        <begin position="408"/>
        <end position="423"/>
    </location>
</feature>
<organism evidence="8 9">
    <name type="scientific">Rhynchophorus ferrugineus</name>
    <name type="common">Red palm weevil</name>
    <name type="synonym">Curculio ferrugineus</name>
    <dbReference type="NCBI Taxonomy" id="354439"/>
    <lineage>
        <taxon>Eukaryota</taxon>
        <taxon>Metazoa</taxon>
        <taxon>Ecdysozoa</taxon>
        <taxon>Arthropoda</taxon>
        <taxon>Hexapoda</taxon>
        <taxon>Insecta</taxon>
        <taxon>Pterygota</taxon>
        <taxon>Neoptera</taxon>
        <taxon>Endopterygota</taxon>
        <taxon>Coleoptera</taxon>
        <taxon>Polyphaga</taxon>
        <taxon>Cucujiformia</taxon>
        <taxon>Curculionidae</taxon>
        <taxon>Dryophthorinae</taxon>
        <taxon>Rhynchophorus</taxon>
    </lineage>
</organism>
<keyword evidence="9" id="KW-1185">Reference proteome</keyword>
<keyword evidence="3 5" id="KW-0690">Ribosome biogenesis</keyword>
<evidence type="ECO:0000256" key="1">
    <source>
        <dbReference type="ARBA" id="ARBA00008838"/>
    </source>
</evidence>
<feature type="region of interest" description="Disordered" evidence="7">
    <location>
        <begin position="265"/>
        <end position="294"/>
    </location>
</feature>
<dbReference type="PANTHER" id="PTHR14211">
    <property type="entry name" value="GLIOMA SUPPRESSOR CANDIDATE REGION GENE 2"/>
    <property type="match status" value="1"/>
</dbReference>
<dbReference type="EMBL" id="JAACXV010000023">
    <property type="protein sequence ID" value="KAF7286617.1"/>
    <property type="molecule type" value="Genomic_DNA"/>
</dbReference>
<evidence type="ECO:0000256" key="6">
    <source>
        <dbReference type="SAM" id="Coils"/>
    </source>
</evidence>
<feature type="region of interest" description="Disordered" evidence="7">
    <location>
        <begin position="406"/>
        <end position="442"/>
    </location>
</feature>
<proteinExistence type="inferred from homology"/>
<evidence type="ECO:0000256" key="5">
    <source>
        <dbReference type="PIRNR" id="PIRNR017302"/>
    </source>
</evidence>
<dbReference type="Proteomes" id="UP000625711">
    <property type="component" value="Unassembled WGS sequence"/>
</dbReference>
<comment type="similarity">
    <text evidence="1 5">Belongs to the NOP53 family.</text>
</comment>
<dbReference type="GO" id="GO:0005730">
    <property type="term" value="C:nucleolus"/>
    <property type="evidence" value="ECO:0007669"/>
    <property type="project" value="UniProtKB-SubCell"/>
</dbReference>
<name>A0A834J2R1_RHYFE</name>
<keyword evidence="4 5" id="KW-0539">Nucleus</keyword>
<dbReference type="PANTHER" id="PTHR14211:SF7">
    <property type="entry name" value="RIBOSOME BIOGENESIS PROTEIN NOP53"/>
    <property type="match status" value="1"/>
</dbReference>
<keyword evidence="6" id="KW-0175">Coiled coil</keyword>
<comment type="function">
    <text evidence="5">May play a role in ribosome biogenesis.</text>
</comment>
<dbReference type="AlphaFoldDB" id="A0A834J2R1"/>
<gene>
    <name evidence="8" type="ORF">GWI33_004654</name>
</gene>
<evidence type="ECO:0000256" key="4">
    <source>
        <dbReference type="ARBA" id="ARBA00023242"/>
    </source>
</evidence>
<dbReference type="GO" id="GO:0008097">
    <property type="term" value="F:5S rRNA binding"/>
    <property type="evidence" value="ECO:0007669"/>
    <property type="project" value="TreeGrafter"/>
</dbReference>
<feature type="region of interest" description="Disordered" evidence="7">
    <location>
        <begin position="91"/>
        <end position="111"/>
    </location>
</feature>
<comment type="caution">
    <text evidence="8">The sequence shown here is derived from an EMBL/GenBank/DDBJ whole genome shotgun (WGS) entry which is preliminary data.</text>
</comment>
<feature type="compositionally biased region" description="Basic and acidic residues" evidence="7">
    <location>
        <begin position="91"/>
        <end position="109"/>
    </location>
</feature>
<feature type="coiled-coil region" evidence="6">
    <location>
        <begin position="117"/>
        <end position="144"/>
    </location>
</feature>
<dbReference type="GO" id="GO:0006364">
    <property type="term" value="P:rRNA processing"/>
    <property type="evidence" value="ECO:0007669"/>
    <property type="project" value="TreeGrafter"/>
</dbReference>
<comment type="subcellular location">
    <subcellularLocation>
        <location evidence="5">Nucleus</location>
        <location evidence="5">Nucleolus</location>
    </subcellularLocation>
    <subcellularLocation>
        <location evidence="5">Nucleus</location>
        <location evidence="5">Nucleoplasm</location>
    </subcellularLocation>
</comment>
<evidence type="ECO:0000256" key="2">
    <source>
        <dbReference type="ARBA" id="ARBA00018339"/>
    </source>
</evidence>
<dbReference type="PIRSF" id="PIRSF017302">
    <property type="entry name" value="Gltscr2"/>
    <property type="match status" value="1"/>
</dbReference>
<evidence type="ECO:0000256" key="3">
    <source>
        <dbReference type="ARBA" id="ARBA00022517"/>
    </source>
</evidence>
<accession>A0A834J2R1</accession>
<dbReference type="GO" id="GO:0005654">
    <property type="term" value="C:nucleoplasm"/>
    <property type="evidence" value="ECO:0007669"/>
    <property type="project" value="UniProtKB-SubCell"/>
</dbReference>
<evidence type="ECO:0000313" key="8">
    <source>
        <dbReference type="EMBL" id="KAF7286617.1"/>
    </source>
</evidence>
<reference evidence="8" key="1">
    <citation type="submission" date="2020-08" db="EMBL/GenBank/DDBJ databases">
        <title>Genome sequencing and assembly of the red palm weevil Rhynchophorus ferrugineus.</title>
        <authorList>
            <person name="Dias G.B."/>
            <person name="Bergman C.M."/>
            <person name="Manee M."/>
        </authorList>
    </citation>
    <scope>NUCLEOTIDE SEQUENCE</scope>
    <source>
        <strain evidence="8">AA-2017</strain>
        <tissue evidence="8">Whole larva</tissue>
    </source>
</reference>
<evidence type="ECO:0000256" key="7">
    <source>
        <dbReference type="SAM" id="MobiDB-lite"/>
    </source>
</evidence>
<dbReference type="InterPro" id="IPR011687">
    <property type="entry name" value="Nop53/GLTSCR2"/>
</dbReference>
<sequence length="442" mass="51793">MAVTGVKRKRVSKKTKQSWRKYTKINDIEDFLDEQRDEERLGAPLEVLSNEELFVVDSTPQTSLLSSKEKRKLRATRPLKCFAALQPHTKVPDPIKKRNRVKTSEERKSSFVKPNENLKLKKMTALAERRLDEIKREQKQTRGEYTKDIWNSNNVHPIQKDPWANTTTKIHNLRNTGISIKNVTNDLKLKKSILPAIDIPHPGMSYNPSFKDHQELLQIVAKEEMKTIKEEKHLQRVTRDMFRKITQDKKEDEWLIEMSQELDNKISTETSDTEDLDKISINPPAKNKKKTLKQRRKQKEQLELEKQRKLVKLEKKKVGDIQRLKGIKMNIEKVENKQQKLRELRKIKAEKKKKEPKVLSAMKIDDPGLDFQLGENISGNLRGLQKEGNLLSDRFISMQKRNILQASRRAHKKKAKVKKYTKSGHKENWEATVARKNKLIQK</sequence>
<dbReference type="Pfam" id="PF07767">
    <property type="entry name" value="Nop53"/>
    <property type="match status" value="1"/>
</dbReference>
<evidence type="ECO:0000313" key="9">
    <source>
        <dbReference type="Proteomes" id="UP000625711"/>
    </source>
</evidence>
<protein>
    <recommendedName>
        <fullName evidence="2 5">Ribosome biogenesis protein NOP53</fullName>
    </recommendedName>
</protein>
<dbReference type="GO" id="GO:0000027">
    <property type="term" value="P:ribosomal large subunit assembly"/>
    <property type="evidence" value="ECO:0007669"/>
    <property type="project" value="UniProtKB-UniRule"/>
</dbReference>